<name>A0ABV5PSH6_9ACTN</name>
<proteinExistence type="predicted"/>
<gene>
    <name evidence="1" type="ORF">ACFFRN_06105</name>
</gene>
<dbReference type="Proteomes" id="UP001589646">
    <property type="component" value="Unassembled WGS sequence"/>
</dbReference>
<dbReference type="RefSeq" id="WP_346124125.1">
    <property type="nucleotide sequence ID" value="NZ_BAAAXC010000014.1"/>
</dbReference>
<evidence type="ECO:0008006" key="3">
    <source>
        <dbReference type="Google" id="ProtNLM"/>
    </source>
</evidence>
<dbReference type="EMBL" id="JBHMCE010000002">
    <property type="protein sequence ID" value="MFB9526181.1"/>
    <property type="molecule type" value="Genomic_DNA"/>
</dbReference>
<sequence length="181" mass="19801">MRILVRLALARWSPPEVVELIEGHLAAPELVHVRRQEGRRGARPRSAAERAGLLARQWERAVDYAATLRREAAAEPVGGEEQQWPARVAAVVELVDGVQAAIKAETAEGRWARQSGPSDRKALEYVCELALDAVAGELELDCRRLALATGISKSTADRALKRLCWDGWLEDAGRAELAHGA</sequence>
<organism evidence="1 2">
    <name type="scientific">Nonomuraea roseola</name>
    <dbReference type="NCBI Taxonomy" id="46179"/>
    <lineage>
        <taxon>Bacteria</taxon>
        <taxon>Bacillati</taxon>
        <taxon>Actinomycetota</taxon>
        <taxon>Actinomycetes</taxon>
        <taxon>Streptosporangiales</taxon>
        <taxon>Streptosporangiaceae</taxon>
        <taxon>Nonomuraea</taxon>
    </lineage>
</organism>
<keyword evidence="2" id="KW-1185">Reference proteome</keyword>
<evidence type="ECO:0000313" key="2">
    <source>
        <dbReference type="Proteomes" id="UP001589646"/>
    </source>
</evidence>
<comment type="caution">
    <text evidence="1">The sequence shown here is derived from an EMBL/GenBank/DDBJ whole genome shotgun (WGS) entry which is preliminary data.</text>
</comment>
<reference evidence="1 2" key="1">
    <citation type="submission" date="2024-09" db="EMBL/GenBank/DDBJ databases">
        <authorList>
            <person name="Sun Q."/>
            <person name="Mori K."/>
        </authorList>
    </citation>
    <scope>NUCLEOTIDE SEQUENCE [LARGE SCALE GENOMIC DNA]</scope>
    <source>
        <strain evidence="1 2">JCM 3323</strain>
    </source>
</reference>
<accession>A0ABV5PSH6</accession>
<evidence type="ECO:0000313" key="1">
    <source>
        <dbReference type="EMBL" id="MFB9526181.1"/>
    </source>
</evidence>
<protein>
    <recommendedName>
        <fullName evidence="3">MarR family transcriptional regulator</fullName>
    </recommendedName>
</protein>